<dbReference type="Proteomes" id="UP000646827">
    <property type="component" value="Unassembled WGS sequence"/>
</dbReference>
<feature type="region of interest" description="Disordered" evidence="7">
    <location>
        <begin position="89"/>
        <end position="158"/>
    </location>
</feature>
<feature type="compositionally biased region" description="Low complexity" evidence="7">
    <location>
        <begin position="315"/>
        <end position="342"/>
    </location>
</feature>
<dbReference type="GO" id="GO:0000045">
    <property type="term" value="P:autophagosome assembly"/>
    <property type="evidence" value="ECO:0007669"/>
    <property type="project" value="InterPro"/>
</dbReference>
<dbReference type="OrthoDB" id="21072at2759"/>
<feature type="region of interest" description="Disordered" evidence="7">
    <location>
        <begin position="279"/>
        <end position="342"/>
    </location>
</feature>
<comment type="similarity">
    <text evidence="2">Belongs to the ATG29 family.</text>
</comment>
<dbReference type="PANTHER" id="PTHR40012">
    <property type="entry name" value="AUTOPHAGY-RELATED PROTEIN 29"/>
    <property type="match status" value="1"/>
</dbReference>
<accession>A0A8H7RVV6</accession>
<evidence type="ECO:0000256" key="7">
    <source>
        <dbReference type="SAM" id="MobiDB-lite"/>
    </source>
</evidence>
<keyword evidence="6" id="KW-0072">Autophagy</keyword>
<evidence type="ECO:0000259" key="8">
    <source>
        <dbReference type="Pfam" id="PF18388"/>
    </source>
</evidence>
<comment type="caution">
    <text evidence="9">The sequence shown here is derived from an EMBL/GenBank/DDBJ whole genome shotgun (WGS) entry which is preliminary data.</text>
</comment>
<keyword evidence="10" id="KW-1185">Reference proteome</keyword>
<evidence type="ECO:0000313" key="10">
    <source>
        <dbReference type="Proteomes" id="UP000646827"/>
    </source>
</evidence>
<dbReference type="EMBL" id="JAEPRB010000259">
    <property type="protein sequence ID" value="KAG2217984.1"/>
    <property type="molecule type" value="Genomic_DNA"/>
</dbReference>
<evidence type="ECO:0000313" key="9">
    <source>
        <dbReference type="EMBL" id="KAG2217984.1"/>
    </source>
</evidence>
<sequence>MTLEKDTLHVVIRLPFKRPPDFVEPPSILWTDEMEQRLRQYMSQKHTDWNYIAEQLGVPTSYLIRHAAFIYETQLLGIKQFRFLNEVGKTTTPPPIPHPSSSTSSNSHQQQQYRRNITSQTSRPSSRRQTTSSITPTGTILQQTPPQDPTLLDKGKSPIDSMMLSTISNIAPRNNISTTSPPQQQQHIPSPQLSSSNNNNNYNNDDISSVIEESLYKSFASQKSSRTYYSPQQSMGNTTFDSDKDKNEREDDDEDDDDNDDGVEIAEQFQNLQLEEGPAFLPPRTHISSSSSSSSPSIRPREQRRLVLSTFSSRSNKPTNNHKTSSSSSHAGESTGSSLDWSDSSITQSALEDAIMSKFNHGSKM</sequence>
<protein>
    <recommendedName>
        <fullName evidence="3">Autophagy-related protein 29</fullName>
    </recommendedName>
</protein>
<gene>
    <name evidence="9" type="ORF">INT45_006238</name>
</gene>
<evidence type="ECO:0000256" key="3">
    <source>
        <dbReference type="ARBA" id="ARBA00013784"/>
    </source>
</evidence>
<organism evidence="9 10">
    <name type="scientific">Circinella minor</name>
    <dbReference type="NCBI Taxonomy" id="1195481"/>
    <lineage>
        <taxon>Eukaryota</taxon>
        <taxon>Fungi</taxon>
        <taxon>Fungi incertae sedis</taxon>
        <taxon>Mucoromycota</taxon>
        <taxon>Mucoromycotina</taxon>
        <taxon>Mucoromycetes</taxon>
        <taxon>Mucorales</taxon>
        <taxon>Lichtheimiaceae</taxon>
        <taxon>Circinella</taxon>
    </lineage>
</organism>
<feature type="compositionally biased region" description="Low complexity" evidence="7">
    <location>
        <begin position="287"/>
        <end position="298"/>
    </location>
</feature>
<comment type="subcellular location">
    <subcellularLocation>
        <location evidence="1">Preautophagosomal structure</location>
    </subcellularLocation>
</comment>
<feature type="compositionally biased region" description="Low complexity" evidence="7">
    <location>
        <begin position="180"/>
        <end position="206"/>
    </location>
</feature>
<feature type="domain" description="Atg29 N-terminal" evidence="8">
    <location>
        <begin position="9"/>
        <end position="58"/>
    </location>
</feature>
<feature type="region of interest" description="Disordered" evidence="7">
    <location>
        <begin position="226"/>
        <end position="261"/>
    </location>
</feature>
<evidence type="ECO:0000256" key="5">
    <source>
        <dbReference type="ARBA" id="ARBA00022927"/>
    </source>
</evidence>
<keyword evidence="4" id="KW-0813">Transport</keyword>
<dbReference type="GO" id="GO:0015031">
    <property type="term" value="P:protein transport"/>
    <property type="evidence" value="ECO:0007669"/>
    <property type="project" value="UniProtKB-KW"/>
</dbReference>
<name>A0A8H7RVV6_9FUNG</name>
<dbReference type="AlphaFoldDB" id="A0A8H7RVV6"/>
<dbReference type="InterPro" id="IPR040666">
    <property type="entry name" value="Atg29_N"/>
</dbReference>
<evidence type="ECO:0000256" key="2">
    <source>
        <dbReference type="ARBA" id="ARBA00010082"/>
    </source>
</evidence>
<keyword evidence="5" id="KW-0653">Protein transport</keyword>
<feature type="compositionally biased region" description="Polar residues" evidence="7">
    <location>
        <begin position="226"/>
        <end position="240"/>
    </location>
</feature>
<feature type="region of interest" description="Disordered" evidence="7">
    <location>
        <begin position="172"/>
        <end position="206"/>
    </location>
</feature>
<evidence type="ECO:0000256" key="6">
    <source>
        <dbReference type="ARBA" id="ARBA00023006"/>
    </source>
</evidence>
<dbReference type="PANTHER" id="PTHR40012:SF1">
    <property type="entry name" value="AUTOPHAGY-RELATED PROTEIN 29"/>
    <property type="match status" value="1"/>
</dbReference>
<proteinExistence type="inferred from homology"/>
<feature type="compositionally biased region" description="Low complexity" evidence="7">
    <location>
        <begin position="99"/>
        <end position="137"/>
    </location>
</feature>
<evidence type="ECO:0000256" key="1">
    <source>
        <dbReference type="ARBA" id="ARBA00004329"/>
    </source>
</evidence>
<dbReference type="GO" id="GO:0000407">
    <property type="term" value="C:phagophore assembly site"/>
    <property type="evidence" value="ECO:0007669"/>
    <property type="project" value="UniProtKB-SubCell"/>
</dbReference>
<dbReference type="InterPro" id="IPR039113">
    <property type="entry name" value="ATG29"/>
</dbReference>
<dbReference type="InterPro" id="IPR039362">
    <property type="entry name" value="ATG29_sf"/>
</dbReference>
<feature type="compositionally biased region" description="Acidic residues" evidence="7">
    <location>
        <begin position="250"/>
        <end position="261"/>
    </location>
</feature>
<reference evidence="9 10" key="1">
    <citation type="submission" date="2020-12" db="EMBL/GenBank/DDBJ databases">
        <title>Metabolic potential, ecology and presence of endohyphal bacteria is reflected in genomic diversity of Mucoromycotina.</title>
        <authorList>
            <person name="Muszewska A."/>
            <person name="Okrasinska A."/>
            <person name="Steczkiewicz K."/>
            <person name="Drgas O."/>
            <person name="Orlowska M."/>
            <person name="Perlinska-Lenart U."/>
            <person name="Aleksandrzak-Piekarczyk T."/>
            <person name="Szatraj K."/>
            <person name="Zielenkiewicz U."/>
            <person name="Pilsyk S."/>
            <person name="Malc E."/>
            <person name="Mieczkowski P."/>
            <person name="Kruszewska J.S."/>
            <person name="Biernat P."/>
            <person name="Pawlowska J."/>
        </authorList>
    </citation>
    <scope>NUCLEOTIDE SEQUENCE [LARGE SCALE GENOMIC DNA]</scope>
    <source>
        <strain evidence="9 10">CBS 142.35</strain>
    </source>
</reference>
<dbReference type="Pfam" id="PF18388">
    <property type="entry name" value="ATG29_N"/>
    <property type="match status" value="1"/>
</dbReference>
<dbReference type="Gene3D" id="1.10.10.2570">
    <property type="match status" value="1"/>
</dbReference>
<evidence type="ECO:0000256" key="4">
    <source>
        <dbReference type="ARBA" id="ARBA00022448"/>
    </source>
</evidence>